<dbReference type="GO" id="GO:0006660">
    <property type="term" value="P:phosphatidylserine catabolic process"/>
    <property type="evidence" value="ECO:0007669"/>
    <property type="project" value="TreeGrafter"/>
</dbReference>
<feature type="transmembrane region" description="Helical" evidence="1">
    <location>
        <begin position="7"/>
        <end position="31"/>
    </location>
</feature>
<keyword evidence="1" id="KW-1133">Transmembrane helix</keyword>
<dbReference type="RefSeq" id="XP_030755392.1">
    <property type="nucleotide sequence ID" value="XM_030899532.1"/>
</dbReference>
<dbReference type="InParanoid" id="A0A6J2XV25"/>
<dbReference type="GO" id="GO:0004622">
    <property type="term" value="F:phosphatidylcholine lysophospholipase activity"/>
    <property type="evidence" value="ECO:0007669"/>
    <property type="project" value="TreeGrafter"/>
</dbReference>
<reference evidence="4" key="1">
    <citation type="submission" date="2025-08" db="UniProtKB">
        <authorList>
            <consortium name="RefSeq"/>
        </authorList>
    </citation>
    <scope>IDENTIFICATION</scope>
    <source>
        <tissue evidence="4">Gonads</tissue>
    </source>
</reference>
<keyword evidence="3" id="KW-1185">Reference proteome</keyword>
<dbReference type="PANTHER" id="PTHR12277">
    <property type="entry name" value="ALPHA/BETA HYDROLASE DOMAIN-CONTAINING PROTEIN"/>
    <property type="match status" value="1"/>
</dbReference>
<dbReference type="Gene3D" id="3.40.50.1820">
    <property type="entry name" value="alpha/beta hydrolase"/>
    <property type="match status" value="1"/>
</dbReference>
<gene>
    <name evidence="4" type="primary">LOC115881841</name>
</gene>
<organism evidence="3 4">
    <name type="scientific">Sitophilus oryzae</name>
    <name type="common">Rice weevil</name>
    <name type="synonym">Curculio oryzae</name>
    <dbReference type="NCBI Taxonomy" id="7048"/>
    <lineage>
        <taxon>Eukaryota</taxon>
        <taxon>Metazoa</taxon>
        <taxon>Ecdysozoa</taxon>
        <taxon>Arthropoda</taxon>
        <taxon>Hexapoda</taxon>
        <taxon>Insecta</taxon>
        <taxon>Pterygota</taxon>
        <taxon>Neoptera</taxon>
        <taxon>Endopterygota</taxon>
        <taxon>Coleoptera</taxon>
        <taxon>Polyphaga</taxon>
        <taxon>Cucujiformia</taxon>
        <taxon>Curculionidae</taxon>
        <taxon>Dryophthorinae</taxon>
        <taxon>Sitophilus</taxon>
    </lineage>
</organism>
<accession>A0A6J2XV25</accession>
<proteinExistence type="predicted"/>
<dbReference type="GeneID" id="115881841"/>
<dbReference type="OrthoDB" id="10249433at2759"/>
<sequence>MKKMCLVCCIYTTVVLLLVALLNFVIVPVIFKFSLGFQQSFIFPTFVIEPKNYTNPENYGINGVRNMYITVPYPTSENITLGIWQVLPKEMVSDIVNNDEYNYDGIIANGKTHILIYLHGNGSDRTKSIELYKILREIFHIFAIDYRGYADSTLGELTENNIVSDIAYIYKWLRKRSKSKMFIWGHSLGSGVATLLASRLKKENLTSTGVVLETPFTSVTDVMKSNYIVQFYSFLPWFDATILKPIRDNGMDFNSKLYISDVDSPIMILHAKDDDIIPYSIATELYYTALNNRNSTFQGNVTYYLYEEHGYGHLFIYLVPHLLNHVKIFVDECLQFEQSISIKNRSVI</sequence>
<dbReference type="Proteomes" id="UP000504635">
    <property type="component" value="Unplaced"/>
</dbReference>
<keyword evidence="1" id="KW-0812">Transmembrane</keyword>
<evidence type="ECO:0000256" key="1">
    <source>
        <dbReference type="SAM" id="Phobius"/>
    </source>
</evidence>
<dbReference type="PANTHER" id="PTHR12277:SF194">
    <property type="entry name" value="FI04476P"/>
    <property type="match status" value="1"/>
</dbReference>
<name>A0A6J2XV25_SITOR</name>
<feature type="domain" description="AB hydrolase-1" evidence="2">
    <location>
        <begin position="115"/>
        <end position="249"/>
    </location>
</feature>
<protein>
    <submittedName>
        <fullName evidence="4">Lysophosphatidylserine lipase ABHD12-like isoform X1</fullName>
    </submittedName>
</protein>
<dbReference type="GO" id="GO:0005789">
    <property type="term" value="C:endoplasmic reticulum membrane"/>
    <property type="evidence" value="ECO:0007669"/>
    <property type="project" value="TreeGrafter"/>
</dbReference>
<dbReference type="InterPro" id="IPR029058">
    <property type="entry name" value="AB_hydrolase_fold"/>
</dbReference>
<evidence type="ECO:0000313" key="4">
    <source>
        <dbReference type="RefSeq" id="XP_030755392.1"/>
    </source>
</evidence>
<dbReference type="KEGG" id="soy:115881841"/>
<dbReference type="AlphaFoldDB" id="A0A6J2XV25"/>
<dbReference type="GO" id="GO:0047372">
    <property type="term" value="F:monoacylglycerol lipase activity"/>
    <property type="evidence" value="ECO:0007669"/>
    <property type="project" value="TreeGrafter"/>
</dbReference>
<dbReference type="GO" id="GO:0052651">
    <property type="term" value="P:monoacylglycerol catabolic process"/>
    <property type="evidence" value="ECO:0007669"/>
    <property type="project" value="TreeGrafter"/>
</dbReference>
<dbReference type="SUPFAM" id="SSF53474">
    <property type="entry name" value="alpha/beta-Hydrolases"/>
    <property type="match status" value="1"/>
</dbReference>
<dbReference type="Pfam" id="PF00561">
    <property type="entry name" value="Abhydrolase_1"/>
    <property type="match status" value="1"/>
</dbReference>
<dbReference type="InterPro" id="IPR000073">
    <property type="entry name" value="AB_hydrolase_1"/>
</dbReference>
<keyword evidence="1" id="KW-0472">Membrane</keyword>
<evidence type="ECO:0000313" key="3">
    <source>
        <dbReference type="Proteomes" id="UP000504635"/>
    </source>
</evidence>
<evidence type="ECO:0000259" key="2">
    <source>
        <dbReference type="Pfam" id="PF00561"/>
    </source>
</evidence>